<proteinExistence type="inferred from homology"/>
<feature type="transmembrane region" description="Helical" evidence="8">
    <location>
        <begin position="68"/>
        <end position="85"/>
    </location>
</feature>
<keyword evidence="3 8" id="KW-0812">Transmembrane</keyword>
<reference evidence="11 12" key="1">
    <citation type="journal article" date="2015" name="Stand. Genomic Sci.">
        <title>Genomic Encyclopedia of Bacterial and Archaeal Type Strains, Phase III: the genomes of soil and plant-associated and newly described type strains.</title>
        <authorList>
            <person name="Whitman W.B."/>
            <person name="Woyke T."/>
            <person name="Klenk H.P."/>
            <person name="Zhou Y."/>
            <person name="Lilburn T.G."/>
            <person name="Beck B.J."/>
            <person name="De Vos P."/>
            <person name="Vandamme P."/>
            <person name="Eisen J.A."/>
            <person name="Garrity G."/>
            <person name="Hugenholtz P."/>
            <person name="Kyrpides N.C."/>
        </authorList>
    </citation>
    <scope>NUCLEOTIDE SEQUENCE [LARGE SCALE GENOMIC DNA]</scope>
    <source>
        <strain evidence="11 12">ASC-9842</strain>
    </source>
</reference>
<evidence type="ECO:0000256" key="6">
    <source>
        <dbReference type="ARBA" id="ARBA00043993"/>
    </source>
</evidence>
<dbReference type="Pfam" id="PF13515">
    <property type="entry name" value="FUSC_2"/>
    <property type="match status" value="1"/>
</dbReference>
<dbReference type="Pfam" id="PF12805">
    <property type="entry name" value="FUSC-like"/>
    <property type="match status" value="1"/>
</dbReference>
<feature type="compositionally biased region" description="Basic and acidic residues" evidence="7">
    <location>
        <begin position="702"/>
        <end position="714"/>
    </location>
</feature>
<feature type="transmembrane region" description="Helical" evidence="8">
    <location>
        <begin position="20"/>
        <end position="37"/>
    </location>
</feature>
<sequence>MEYAHDPRTFLYSHYLYRGLRSATGVIGITLAAMQFLDLPSAMVVSVGALCTSLMDLPNPLNHKFNEMLASVLLCTAVTAMVALVTPFQHALPFVLVLVTFMAGMLTVYGNKTMSLQFSMLFVMTLTSGEELGVEQALVHSAQFGIGALSYLVYAMGVSWVTERRTRQQVLAESLYEMASFLDIKAAFYDAGTDYEEQFNRLVRQQSVVAERQQAARDMVLRGNRTRHDGLLVQVHLRMLDLYEFLLSTNTDYPLLRQTFGGTPVLDGLRRLVQGLGKDLEEIAYDITRGKPSYSAFDYGADLRAVESEIDQLRHHHVSPVAMAALQETLEMIRGAITLLGQLHEASRTPVEPAQVLPGSDMTPFLTRQRYELGVIRDNLHWRSPAFRFAMRITLAVAVGLWIGERLPYSSHGYWILLTIVVILKPNFSMTRQRYKDRLIGTLIGCVISVAVLRWVQAPLVLIGILYVALAASMAFVTIKYRYSAIASCVQVLIQINLLLPGSQTVVGERLVDTIIGGVIASVFSFVLPSWEYRSIPKLVENVLQANRRYIAATRDLLTRKAPDDFAYRVQRKQFMDNLSTLIGSVQRMLDEPRSHHRAADNLSRFINQNYLVAAHVAAARIQVRQYYGELDIPAAEAAIVQATDAALRSLTLASERLAGEARHESTGVGFVRSPAEAAVAGVDLVHETAPSTAADAAADDASERRARIADSADRRRADELVQAAAAGEIGADEPLQKSQEESAASKASSSGRAANALLERRLRALREDTAKIALRTGAIGHAVRTPLRKR</sequence>
<evidence type="ECO:0000313" key="12">
    <source>
        <dbReference type="Proteomes" id="UP000291078"/>
    </source>
</evidence>
<evidence type="ECO:0000256" key="4">
    <source>
        <dbReference type="ARBA" id="ARBA00022989"/>
    </source>
</evidence>
<name>A0A4Q7RGF6_9BURK</name>
<dbReference type="PANTHER" id="PTHR30509">
    <property type="entry name" value="P-HYDROXYBENZOIC ACID EFFLUX PUMP SUBUNIT-RELATED"/>
    <property type="match status" value="1"/>
</dbReference>
<evidence type="ECO:0000259" key="10">
    <source>
        <dbReference type="Pfam" id="PF13515"/>
    </source>
</evidence>
<feature type="transmembrane region" description="Helical" evidence="8">
    <location>
        <begin position="440"/>
        <end position="469"/>
    </location>
</feature>
<evidence type="ECO:0000256" key="7">
    <source>
        <dbReference type="SAM" id="MobiDB-lite"/>
    </source>
</evidence>
<feature type="region of interest" description="Disordered" evidence="7">
    <location>
        <begin position="727"/>
        <end position="754"/>
    </location>
</feature>
<dbReference type="AlphaFoldDB" id="A0A4Q7RGF6"/>
<dbReference type="Proteomes" id="UP000291078">
    <property type="component" value="Unassembled WGS sequence"/>
</dbReference>
<feature type="compositionally biased region" description="Low complexity" evidence="7">
    <location>
        <begin position="742"/>
        <end position="754"/>
    </location>
</feature>
<evidence type="ECO:0000256" key="8">
    <source>
        <dbReference type="SAM" id="Phobius"/>
    </source>
</evidence>
<evidence type="ECO:0000256" key="1">
    <source>
        <dbReference type="ARBA" id="ARBA00004651"/>
    </source>
</evidence>
<protein>
    <submittedName>
        <fullName evidence="11">Putative membrane protein YccC</fullName>
    </submittedName>
</protein>
<accession>A0A4Q7RGF6</accession>
<comment type="subcellular location">
    <subcellularLocation>
        <location evidence="1">Cell membrane</location>
        <topology evidence="1">Multi-pass membrane protein</topology>
    </subcellularLocation>
</comment>
<dbReference type="OrthoDB" id="8670769at2"/>
<keyword evidence="2" id="KW-1003">Cell membrane</keyword>
<dbReference type="GO" id="GO:0005886">
    <property type="term" value="C:plasma membrane"/>
    <property type="evidence" value="ECO:0007669"/>
    <property type="project" value="UniProtKB-SubCell"/>
</dbReference>
<dbReference type="PANTHER" id="PTHR30509:SF9">
    <property type="entry name" value="MULTIDRUG RESISTANCE PROTEIN MDTO"/>
    <property type="match status" value="1"/>
</dbReference>
<evidence type="ECO:0000256" key="2">
    <source>
        <dbReference type="ARBA" id="ARBA00022475"/>
    </source>
</evidence>
<evidence type="ECO:0000259" key="9">
    <source>
        <dbReference type="Pfam" id="PF12805"/>
    </source>
</evidence>
<comment type="caution">
    <text evidence="11">The sequence shown here is derived from an EMBL/GenBank/DDBJ whole genome shotgun (WGS) entry which is preliminary data.</text>
</comment>
<dbReference type="InterPro" id="IPR032692">
    <property type="entry name" value="YccS_N"/>
</dbReference>
<gene>
    <name evidence="11" type="ORF">EV147_4098</name>
</gene>
<dbReference type="InterPro" id="IPR049453">
    <property type="entry name" value="Memb_transporter_dom"/>
</dbReference>
<organism evidence="11 12">
    <name type="scientific">Cupriavidus agavae</name>
    <dbReference type="NCBI Taxonomy" id="1001822"/>
    <lineage>
        <taxon>Bacteria</taxon>
        <taxon>Pseudomonadati</taxon>
        <taxon>Pseudomonadota</taxon>
        <taxon>Betaproteobacteria</taxon>
        <taxon>Burkholderiales</taxon>
        <taxon>Burkholderiaceae</taxon>
        <taxon>Cupriavidus</taxon>
    </lineage>
</organism>
<feature type="transmembrane region" description="Helical" evidence="8">
    <location>
        <begin position="91"/>
        <end position="110"/>
    </location>
</feature>
<feature type="region of interest" description="Disordered" evidence="7">
    <location>
        <begin position="692"/>
        <end position="714"/>
    </location>
</feature>
<feature type="domain" description="Integral membrane bound transporter" evidence="10">
    <location>
        <begin position="399"/>
        <end position="523"/>
    </location>
</feature>
<comment type="similarity">
    <text evidence="6">Belongs to the YccS/YhfK family.</text>
</comment>
<dbReference type="EMBL" id="SGXM01000007">
    <property type="protein sequence ID" value="RZT32353.1"/>
    <property type="molecule type" value="Genomic_DNA"/>
</dbReference>
<evidence type="ECO:0000256" key="3">
    <source>
        <dbReference type="ARBA" id="ARBA00022692"/>
    </source>
</evidence>
<evidence type="ECO:0000256" key="5">
    <source>
        <dbReference type="ARBA" id="ARBA00023136"/>
    </source>
</evidence>
<keyword evidence="5 8" id="KW-0472">Membrane</keyword>
<keyword evidence="12" id="KW-1185">Reference proteome</keyword>
<feature type="domain" description="Integral membrane protein YccS N-terminal" evidence="9">
    <location>
        <begin position="68"/>
        <end position="335"/>
    </location>
</feature>
<evidence type="ECO:0000313" key="11">
    <source>
        <dbReference type="EMBL" id="RZT32353.1"/>
    </source>
</evidence>
<dbReference type="RefSeq" id="WP_130393036.1">
    <property type="nucleotide sequence ID" value="NZ_SGXM01000007.1"/>
</dbReference>
<keyword evidence="4 8" id="KW-1133">Transmembrane helix</keyword>